<dbReference type="SUPFAM" id="SSF51445">
    <property type="entry name" value="(Trans)glycosidases"/>
    <property type="match status" value="1"/>
</dbReference>
<dbReference type="GO" id="GO:0004553">
    <property type="term" value="F:hydrolase activity, hydrolyzing O-glycosyl compounds"/>
    <property type="evidence" value="ECO:0007669"/>
    <property type="project" value="InterPro"/>
</dbReference>
<dbReference type="PRINTS" id="PR00132">
    <property type="entry name" value="GLHYDRLASE2"/>
</dbReference>
<dbReference type="Pfam" id="PF02836">
    <property type="entry name" value="Glyco_hydro_2_C"/>
    <property type="match status" value="1"/>
</dbReference>
<evidence type="ECO:0000256" key="2">
    <source>
        <dbReference type="ARBA" id="ARBA00022801"/>
    </source>
</evidence>
<dbReference type="EMBL" id="JACU01000010">
    <property type="protein sequence ID" value="KMS51989.1"/>
    <property type="molecule type" value="Genomic_DNA"/>
</dbReference>
<dbReference type="AlphaFoldDB" id="A0A0J7XK06"/>
<dbReference type="InterPro" id="IPR008979">
    <property type="entry name" value="Galactose-bd-like_sf"/>
</dbReference>
<dbReference type="PROSITE" id="PS51318">
    <property type="entry name" value="TAT"/>
    <property type="match status" value="1"/>
</dbReference>
<dbReference type="Pfam" id="PF02837">
    <property type="entry name" value="Glyco_hydro_2_N"/>
    <property type="match status" value="1"/>
</dbReference>
<dbReference type="InterPro" id="IPR040605">
    <property type="entry name" value="Glyco_hydro2_dom5"/>
</dbReference>
<dbReference type="Pfam" id="PF18565">
    <property type="entry name" value="Glyco_hydro2_C5"/>
    <property type="match status" value="1"/>
</dbReference>
<protein>
    <recommendedName>
        <fullName evidence="11">Glycoside hydrolase</fullName>
    </recommendedName>
</protein>
<proteinExistence type="inferred from homology"/>
<evidence type="ECO:0000313" key="9">
    <source>
        <dbReference type="EMBL" id="KMS51989.1"/>
    </source>
</evidence>
<feature type="domain" description="DUF4982" evidence="7">
    <location>
        <begin position="713"/>
        <end position="769"/>
    </location>
</feature>
<dbReference type="OrthoDB" id="9758603at2"/>
<feature type="domain" description="Glycoside hydrolase family 2 catalytic" evidence="5">
    <location>
        <begin position="377"/>
        <end position="530"/>
    </location>
</feature>
<dbReference type="InterPro" id="IPR006311">
    <property type="entry name" value="TAT_signal"/>
</dbReference>
<dbReference type="GO" id="GO:0005975">
    <property type="term" value="P:carbohydrate metabolic process"/>
    <property type="evidence" value="ECO:0007669"/>
    <property type="project" value="InterPro"/>
</dbReference>
<evidence type="ECO:0000256" key="3">
    <source>
        <dbReference type="ARBA" id="ARBA00023295"/>
    </source>
</evidence>
<feature type="domain" description="Glycosyl hydrolases family 2 sugar binding" evidence="6">
    <location>
        <begin position="158"/>
        <end position="250"/>
    </location>
</feature>
<dbReference type="Pfam" id="PF00703">
    <property type="entry name" value="Glyco_hydro_2"/>
    <property type="match status" value="1"/>
</dbReference>
<evidence type="ECO:0000256" key="1">
    <source>
        <dbReference type="ARBA" id="ARBA00007401"/>
    </source>
</evidence>
<keyword evidence="3" id="KW-0326">Glycosidase</keyword>
<feature type="domain" description="Glycoside hydrolase family 2 immunoglobulin-like beta-sandwich" evidence="4">
    <location>
        <begin position="264"/>
        <end position="368"/>
    </location>
</feature>
<dbReference type="SUPFAM" id="SSF49303">
    <property type="entry name" value="beta-Galactosidase/glucuronidase domain"/>
    <property type="match status" value="1"/>
</dbReference>
<dbReference type="Gene3D" id="2.60.40.10">
    <property type="entry name" value="Immunoglobulins"/>
    <property type="match status" value="3"/>
</dbReference>
<evidence type="ECO:0000313" key="10">
    <source>
        <dbReference type="Proteomes" id="UP000052268"/>
    </source>
</evidence>
<dbReference type="InterPro" id="IPR036156">
    <property type="entry name" value="Beta-gal/glucu_dom_sf"/>
</dbReference>
<dbReference type="Pfam" id="PF16355">
    <property type="entry name" value="DUF4982"/>
    <property type="match status" value="1"/>
</dbReference>
<keyword evidence="10" id="KW-1185">Reference proteome</keyword>
<name>A0A0J7XK06_9SPHN</name>
<dbReference type="InterPro" id="IPR032311">
    <property type="entry name" value="DUF4982"/>
</dbReference>
<evidence type="ECO:0000259" key="8">
    <source>
        <dbReference type="Pfam" id="PF18565"/>
    </source>
</evidence>
<accession>A0A0J7XK06</accession>
<reference evidence="9 10" key="1">
    <citation type="journal article" date="2015" name="G3 (Bethesda)">
        <title>Insights into Ongoing Evolution of the Hexachlorocyclohexane Catabolic Pathway from Comparative Genomics of Ten Sphingomonadaceae Strains.</title>
        <authorList>
            <person name="Pearce S.L."/>
            <person name="Oakeshott J.G."/>
            <person name="Pandey G."/>
        </authorList>
    </citation>
    <scope>NUCLEOTIDE SEQUENCE [LARGE SCALE GENOMIC DNA]</scope>
    <source>
        <strain evidence="9 10">LL02</strain>
    </source>
</reference>
<organism evidence="9 10">
    <name type="scientific">Novosphingobium barchaimii LL02</name>
    <dbReference type="NCBI Taxonomy" id="1114963"/>
    <lineage>
        <taxon>Bacteria</taxon>
        <taxon>Pseudomonadati</taxon>
        <taxon>Pseudomonadota</taxon>
        <taxon>Alphaproteobacteria</taxon>
        <taxon>Sphingomonadales</taxon>
        <taxon>Sphingomonadaceae</taxon>
        <taxon>Novosphingobium</taxon>
    </lineage>
</organism>
<dbReference type="InterPro" id="IPR006102">
    <property type="entry name" value="Ig-like_GH2"/>
</dbReference>
<evidence type="ECO:0000259" key="6">
    <source>
        <dbReference type="Pfam" id="PF02837"/>
    </source>
</evidence>
<feature type="domain" description="Glycoside hydrolase family 2" evidence="8">
    <location>
        <begin position="783"/>
        <end position="881"/>
    </location>
</feature>
<comment type="similarity">
    <text evidence="1">Belongs to the glycosyl hydrolase 2 family.</text>
</comment>
<dbReference type="Proteomes" id="UP000052268">
    <property type="component" value="Unassembled WGS sequence"/>
</dbReference>
<evidence type="ECO:0000259" key="5">
    <source>
        <dbReference type="Pfam" id="PF02836"/>
    </source>
</evidence>
<dbReference type="Gene3D" id="2.60.120.260">
    <property type="entry name" value="Galactose-binding domain-like"/>
    <property type="match status" value="1"/>
</dbReference>
<dbReference type="PANTHER" id="PTHR42732">
    <property type="entry name" value="BETA-GALACTOSIDASE"/>
    <property type="match status" value="1"/>
</dbReference>
<dbReference type="InterPro" id="IPR013783">
    <property type="entry name" value="Ig-like_fold"/>
</dbReference>
<dbReference type="PATRIC" id="fig|1114963.3.peg.4176"/>
<dbReference type="PANTHER" id="PTHR42732:SF1">
    <property type="entry name" value="BETA-MANNOSIDASE"/>
    <property type="match status" value="1"/>
</dbReference>
<dbReference type="InterPro" id="IPR023232">
    <property type="entry name" value="Glyco_hydro_2_AS"/>
</dbReference>
<dbReference type="PROSITE" id="PS00608">
    <property type="entry name" value="GLYCOSYL_HYDROL_F2_2"/>
    <property type="match status" value="1"/>
</dbReference>
<gene>
    <name evidence="9" type="ORF">V474_02770</name>
</gene>
<dbReference type="RefSeq" id="WP_059153143.1">
    <property type="nucleotide sequence ID" value="NZ_KQ130457.1"/>
</dbReference>
<dbReference type="InterPro" id="IPR006101">
    <property type="entry name" value="Glyco_hydro_2"/>
</dbReference>
<sequence>MADTSSSLDRRRLLQATAVGGTALAVLGATSAIARDEAGDAGGRRVRDLSFDDGWRFLLGDPAQAEQPQFDDTSWRKLSLPHDWSIEDRPGAPKTTDPWVPPVALWNPGGHPKDAKPVSPELPIVMASVPPATADGPPHKVGPFDTDATAFGWGTGWTVGGIGWYRKQFTVSNLAPGEQVEIRFDGAFMITEAWLNGVKLGRNVNGYLGFVFDLTPHVRKDGPNVLAVRVSNVGETARWYSGSGIYRHVWFNRTGSVRIPYSGVAITSPVAGADNARVLVGTEIENRSAQPAKVECQVALRDSGGRVVGTGSVWVTLAAGQVGRADVEIVVANPALWSPEAPNLHHADITLSVDGKVSDQLRERFGIRTIAVSPKTGFRVNGKTYQLQGACLHHDHGILGAVAIDRAERRKIELMKANGFNAIRCSHNPQSPYFLDVCDELGMIVIDEAFDVWEKPKLLKDAYNVYFKDHWRTDLTAMVRRDRNHASVAFWSIGNEIAEAISPRGVEIATQMRAAIRAVDTSRFITQALTASFAGQKGEAARAQLDVTSYNYSFNAVEKDHQTYPELTFLTTETHTADAYDIWEHMQRNPAYMGEFVWTGMEYIGEVGSGSSRLRSDTAAPNEEKKIIFGMDVSMLNFYVWDYPAYQAGSGEIDLIGLKKPPSVYRDVVWGRNSLALFVQRPVPAGFHEEQTAWGWPDVLESWTWPDAGERAMAVHVYARGDEVALVLNGAEVGRKALTAADKRKAIFPVPYKPGTLVAVAYENGKEIARQTLETVGAPTTVRLRAERAAIAGSAADLAYVFAEVLDAKGRMVPDAAVPLRFAVTGKGALRAAGSGNPYGIESFQDGDTRSFHGTALAIVQPTGRRGDAKVSVSSPGLKGDALNIRIG</sequence>
<evidence type="ECO:0008006" key="11">
    <source>
        <dbReference type="Google" id="ProtNLM"/>
    </source>
</evidence>
<dbReference type="InterPro" id="IPR051913">
    <property type="entry name" value="GH2_Domain-Containing"/>
</dbReference>
<dbReference type="InterPro" id="IPR017853">
    <property type="entry name" value="GH"/>
</dbReference>
<dbReference type="Gene3D" id="3.20.20.80">
    <property type="entry name" value="Glycosidases"/>
    <property type="match status" value="1"/>
</dbReference>
<evidence type="ECO:0000259" key="7">
    <source>
        <dbReference type="Pfam" id="PF16355"/>
    </source>
</evidence>
<evidence type="ECO:0000259" key="4">
    <source>
        <dbReference type="Pfam" id="PF00703"/>
    </source>
</evidence>
<keyword evidence="2" id="KW-0378">Hydrolase</keyword>
<comment type="caution">
    <text evidence="9">The sequence shown here is derived from an EMBL/GenBank/DDBJ whole genome shotgun (WGS) entry which is preliminary data.</text>
</comment>
<dbReference type="SUPFAM" id="SSF49785">
    <property type="entry name" value="Galactose-binding domain-like"/>
    <property type="match status" value="1"/>
</dbReference>
<dbReference type="InterPro" id="IPR006104">
    <property type="entry name" value="Glyco_hydro_2_N"/>
</dbReference>
<dbReference type="InterPro" id="IPR006103">
    <property type="entry name" value="Glyco_hydro_2_cat"/>
</dbReference>